<feature type="DNA-binding region" description="H-T-H motif" evidence="2">
    <location>
        <begin position="34"/>
        <end position="53"/>
    </location>
</feature>
<gene>
    <name evidence="4" type="ORF">IAD22_07500</name>
</gene>
<dbReference type="GO" id="GO:0003677">
    <property type="term" value="F:DNA binding"/>
    <property type="evidence" value="ECO:0007669"/>
    <property type="project" value="UniProtKB-UniRule"/>
</dbReference>
<reference evidence="4" key="1">
    <citation type="submission" date="2020-10" db="EMBL/GenBank/DDBJ databases">
        <authorList>
            <person name="Gilroy R."/>
        </authorList>
    </citation>
    <scope>NUCLEOTIDE SEQUENCE</scope>
    <source>
        <strain evidence="4">ChiGjej1B1-1684</strain>
    </source>
</reference>
<evidence type="ECO:0000313" key="5">
    <source>
        <dbReference type="Proteomes" id="UP000824118"/>
    </source>
</evidence>
<dbReference type="SUPFAM" id="SSF46689">
    <property type="entry name" value="Homeodomain-like"/>
    <property type="match status" value="1"/>
</dbReference>
<dbReference type="PANTHER" id="PTHR43479">
    <property type="entry name" value="ACREF/ENVCD OPERON REPRESSOR-RELATED"/>
    <property type="match status" value="1"/>
</dbReference>
<dbReference type="AlphaFoldDB" id="A0A9D1S8W2"/>
<dbReference type="PROSITE" id="PS50977">
    <property type="entry name" value="HTH_TETR_2"/>
    <property type="match status" value="1"/>
</dbReference>
<evidence type="ECO:0000256" key="1">
    <source>
        <dbReference type="ARBA" id="ARBA00023125"/>
    </source>
</evidence>
<organism evidence="4 5">
    <name type="scientific">Candidatus Limousia pullorum</name>
    <dbReference type="NCBI Taxonomy" id="2840860"/>
    <lineage>
        <taxon>Bacteria</taxon>
        <taxon>Bacillati</taxon>
        <taxon>Bacillota</taxon>
        <taxon>Clostridia</taxon>
        <taxon>Eubacteriales</taxon>
        <taxon>Oscillospiraceae</taxon>
        <taxon>Oscillospiraceae incertae sedis</taxon>
        <taxon>Candidatus Limousia</taxon>
    </lineage>
</organism>
<dbReference type="Gene3D" id="1.10.357.10">
    <property type="entry name" value="Tetracycline Repressor, domain 2"/>
    <property type="match status" value="1"/>
</dbReference>
<dbReference type="InterPro" id="IPR009057">
    <property type="entry name" value="Homeodomain-like_sf"/>
</dbReference>
<evidence type="ECO:0000313" key="4">
    <source>
        <dbReference type="EMBL" id="HIU50842.1"/>
    </source>
</evidence>
<dbReference type="PANTHER" id="PTHR43479:SF7">
    <property type="entry name" value="TETR-FAMILY TRANSCRIPTIONAL REGULATOR"/>
    <property type="match status" value="1"/>
</dbReference>
<feature type="domain" description="HTH tetR-type" evidence="3">
    <location>
        <begin position="11"/>
        <end position="71"/>
    </location>
</feature>
<evidence type="ECO:0000256" key="2">
    <source>
        <dbReference type="PROSITE-ProRule" id="PRU00335"/>
    </source>
</evidence>
<protein>
    <submittedName>
        <fullName evidence="4">TetR/AcrR family transcriptional regulator</fullName>
    </submittedName>
</protein>
<sequence>MKTTKNDHRTRVTKAMIRKAFTTILRNKPIQSISIKELCELAQINRSTFYFHYTDIYDLLNQIEEEMFEGIKTALEPIVASEEGNPNYLTVTTGIFQCIKDNADLCIVTLGNYGDKAFAMKLIDYGRTLCVENYGKFYKNATPQKLEYYYTFVSAGCIGLLQKWFEDGLVMTPAEIASMAENLMMYGMGFLENDRKTENN</sequence>
<evidence type="ECO:0000259" key="3">
    <source>
        <dbReference type="PROSITE" id="PS50977"/>
    </source>
</evidence>
<dbReference type="InterPro" id="IPR001647">
    <property type="entry name" value="HTH_TetR"/>
</dbReference>
<dbReference type="Pfam" id="PF14278">
    <property type="entry name" value="TetR_C_8"/>
    <property type="match status" value="1"/>
</dbReference>
<proteinExistence type="predicted"/>
<dbReference type="InterPro" id="IPR050624">
    <property type="entry name" value="HTH-type_Tx_Regulator"/>
</dbReference>
<reference evidence="4" key="2">
    <citation type="journal article" date="2021" name="PeerJ">
        <title>Extensive microbial diversity within the chicken gut microbiome revealed by metagenomics and culture.</title>
        <authorList>
            <person name="Gilroy R."/>
            <person name="Ravi A."/>
            <person name="Getino M."/>
            <person name="Pursley I."/>
            <person name="Horton D.L."/>
            <person name="Alikhan N.F."/>
            <person name="Baker D."/>
            <person name="Gharbi K."/>
            <person name="Hall N."/>
            <person name="Watson M."/>
            <person name="Adriaenssens E.M."/>
            <person name="Foster-Nyarko E."/>
            <person name="Jarju S."/>
            <person name="Secka A."/>
            <person name="Antonio M."/>
            <person name="Oren A."/>
            <person name="Chaudhuri R.R."/>
            <person name="La Ragione R."/>
            <person name="Hildebrand F."/>
            <person name="Pallen M.J."/>
        </authorList>
    </citation>
    <scope>NUCLEOTIDE SEQUENCE</scope>
    <source>
        <strain evidence="4">ChiGjej1B1-1684</strain>
    </source>
</reference>
<keyword evidence="1 2" id="KW-0238">DNA-binding</keyword>
<name>A0A9D1S8W2_9FIRM</name>
<comment type="caution">
    <text evidence="4">The sequence shown here is derived from an EMBL/GenBank/DDBJ whole genome shotgun (WGS) entry which is preliminary data.</text>
</comment>
<accession>A0A9D1S8W2</accession>
<dbReference type="InterPro" id="IPR039532">
    <property type="entry name" value="TetR_C_Firmicutes"/>
</dbReference>
<dbReference type="EMBL" id="DVNG01000111">
    <property type="protein sequence ID" value="HIU50842.1"/>
    <property type="molecule type" value="Genomic_DNA"/>
</dbReference>
<dbReference type="Proteomes" id="UP000824118">
    <property type="component" value="Unassembled WGS sequence"/>
</dbReference>